<dbReference type="RefSeq" id="WP_159900517.1">
    <property type="nucleotide sequence ID" value="NZ_BAABFX010000026.1"/>
</dbReference>
<reference evidence="3" key="1">
    <citation type="journal article" date="2019" name="Int. J. Syst. Evol. Microbiol.">
        <title>The Global Catalogue of Microorganisms (GCM) 10K type strain sequencing project: providing services to taxonomists for standard genome sequencing and annotation.</title>
        <authorList>
            <consortium name="The Broad Institute Genomics Platform"/>
            <consortium name="The Broad Institute Genome Sequencing Center for Infectious Disease"/>
            <person name="Wu L."/>
            <person name="Ma J."/>
        </authorList>
    </citation>
    <scope>NUCLEOTIDE SEQUENCE [LARGE SCALE GENOMIC DNA]</scope>
    <source>
        <strain evidence="3">JCM 17738</strain>
    </source>
</reference>
<feature type="chain" id="PRO_5047005446" evidence="1">
    <location>
        <begin position="27"/>
        <end position="71"/>
    </location>
</feature>
<gene>
    <name evidence="2" type="ORF">GCM10023153_19240</name>
</gene>
<keyword evidence="1" id="KW-0732">Signal</keyword>
<comment type="caution">
    <text evidence="2">The sequence shown here is derived from an EMBL/GenBank/DDBJ whole genome shotgun (WGS) entry which is preliminary data.</text>
</comment>
<accession>A0ABP8JVD6</accession>
<protein>
    <submittedName>
        <fullName evidence="2">Uncharacterized protein</fullName>
    </submittedName>
</protein>
<dbReference type="EMBL" id="BAABFX010000026">
    <property type="protein sequence ID" value="GAA4396343.1"/>
    <property type="molecule type" value="Genomic_DNA"/>
</dbReference>
<evidence type="ECO:0000256" key="1">
    <source>
        <dbReference type="SAM" id="SignalP"/>
    </source>
</evidence>
<name>A0ABP8JVD6_9MICO</name>
<keyword evidence="3" id="KW-1185">Reference proteome</keyword>
<evidence type="ECO:0000313" key="3">
    <source>
        <dbReference type="Proteomes" id="UP001500390"/>
    </source>
</evidence>
<sequence>MTRIRTVFAAAALAAMALGAPAVAHASQDVPGEPAVVVSAEADELVVVVDLVVPEVGNGEAETGLGWGWGG</sequence>
<feature type="signal peptide" evidence="1">
    <location>
        <begin position="1"/>
        <end position="26"/>
    </location>
</feature>
<evidence type="ECO:0000313" key="2">
    <source>
        <dbReference type="EMBL" id="GAA4396343.1"/>
    </source>
</evidence>
<dbReference type="Proteomes" id="UP001500390">
    <property type="component" value="Unassembled WGS sequence"/>
</dbReference>
<organism evidence="2 3">
    <name type="scientific">Ornithinibacter aureus</name>
    <dbReference type="NCBI Taxonomy" id="622664"/>
    <lineage>
        <taxon>Bacteria</taxon>
        <taxon>Bacillati</taxon>
        <taxon>Actinomycetota</taxon>
        <taxon>Actinomycetes</taxon>
        <taxon>Micrococcales</taxon>
        <taxon>Intrasporangiaceae</taxon>
        <taxon>Ornithinibacter</taxon>
    </lineage>
</organism>
<proteinExistence type="predicted"/>